<gene>
    <name evidence="2" type="ORF">SAMN04244579_03277</name>
</gene>
<feature type="coiled-coil region" evidence="1">
    <location>
        <begin position="721"/>
        <end position="783"/>
    </location>
</feature>
<protein>
    <submittedName>
        <fullName evidence="2">Uncharacterized protein</fullName>
    </submittedName>
</protein>
<dbReference type="PANTHER" id="PTHR23159">
    <property type="entry name" value="CENTROSOMAL PROTEIN 2"/>
    <property type="match status" value="1"/>
</dbReference>
<accession>A0A1H6WBL8</accession>
<reference evidence="2 3" key="1">
    <citation type="submission" date="2016-10" db="EMBL/GenBank/DDBJ databases">
        <authorList>
            <person name="de Groot N.N."/>
        </authorList>
    </citation>
    <scope>NUCLEOTIDE SEQUENCE [LARGE SCALE GENOMIC DNA]</scope>
    <source>
        <strain evidence="2 3">DSM 1041</strain>
    </source>
</reference>
<dbReference type="Proteomes" id="UP000199005">
    <property type="component" value="Unassembled WGS sequence"/>
</dbReference>
<dbReference type="STRING" id="170623.SAMN04244579_03277"/>
<sequence length="1118" mass="125748">MKTLCITGSVQSRLDPFAENLGKAGASAARPTTRDQEMTIAAWHRKVLATQKDHASVPSTSAPGHVWEQLVGEIFLANHNQPLWYWADTGSTLLLDFWFNFDPNTFFLLLHTSPHEALMDAIEHGADTLEVLQNALDDWYQRTRQMLRFHLRHPTRSILLDSNDALGQPDAYIDVLAQRWQLPLETIEIEQTWQNDPHHLTFYLVDKVLQNQPQALALHHEVQASLFLINDSKAPASKPELGDVVSDYLEARRLLQAGQADNDTLRQTLKAAQSQLADSNLALQDRQVQLANLETDHRHLQAQSEQYLQELSEIRSGLENSDQENRLLLEQLRHTLENLEKLAQEDRHKSQQLTELNVERNTLLSQIDLFAKEKTALAAVHDEQARLANERKTQIDTLSKEKAGLVAARDALSKEKAELVATRDALAKEKTALAAAHDEQARLANERKTQIDTLSKEKAGLVAARDALSKEKTELVAARDALVKEKTAFAAARDEQARLANERKTQIDTLSKEKAGLVAARDALSKEKTELVAARDALVKEKTVLATAHDEQARLANERKSQIDVLSKEKTELVAIRDRLSKEKINLAAARDEQARLANKRQVQFEVLSKEAAELIAIRGALAKEKTQLAAARDEQAKLASEREVQINVLANEKSNLIATYSEQAKLLNEHKAKIDKLLNEKAELVAARYNLHKEKTNLTVARDTLLKEIPPITETPQKQLKILSAEKTTLQANLDALTKEHEQQHSKLDESENENQQLLIQLHQTQEELERYLLQYQSSQEQLGKQQTRLQKILQRHPDYWDFNTLEINLVESDSSQQIVQWRLTELYIGERLIPEIRFKTCLANGLAGIVIQRTEGTGSPAPLLRWPNGFATAEELPCIPTRGPSTQGNNAALSGLGTSDWDTIQRLAKQLAGLLAQPTENRLPKQLNSAALRNGLLAFAKTLAGWPKMLRYDSIQLQEALCNQGYERLGISLGNLCLGHSHWPAFDYRLATVDIEPHPFGQNPRLEFPDGSSRNVLQNWFAESTDSHGSRLELRFARPNAMDTNVWGALSQNDQQLIGTLIKTLPLQLEDLKQAYPAASRPWQDWQAMAGMLRDTLRDILIRTTALRGTPAGIEE</sequence>
<dbReference type="AlphaFoldDB" id="A0A1H6WBL8"/>
<organism evidence="2 3">
    <name type="scientific">Azotobacter beijerinckii</name>
    <dbReference type="NCBI Taxonomy" id="170623"/>
    <lineage>
        <taxon>Bacteria</taxon>
        <taxon>Pseudomonadati</taxon>
        <taxon>Pseudomonadota</taxon>
        <taxon>Gammaproteobacteria</taxon>
        <taxon>Pseudomonadales</taxon>
        <taxon>Pseudomonadaceae</taxon>
        <taxon>Azotobacter</taxon>
    </lineage>
</organism>
<feature type="coiled-coil region" evidence="1">
    <location>
        <begin position="573"/>
        <end position="688"/>
    </location>
</feature>
<dbReference type="EMBL" id="FNYO01000043">
    <property type="protein sequence ID" value="SEJ14429.1"/>
    <property type="molecule type" value="Genomic_DNA"/>
</dbReference>
<dbReference type="PANTHER" id="PTHR23159:SF31">
    <property type="entry name" value="CENTROSOME-ASSOCIATED PROTEIN CEP250 ISOFORM X1"/>
    <property type="match status" value="1"/>
</dbReference>
<evidence type="ECO:0000313" key="3">
    <source>
        <dbReference type="Proteomes" id="UP000199005"/>
    </source>
</evidence>
<proteinExistence type="predicted"/>
<feature type="coiled-coil region" evidence="1">
    <location>
        <begin position="255"/>
        <end position="356"/>
    </location>
</feature>
<name>A0A1H6WBL8_9GAMM</name>
<evidence type="ECO:0000256" key="1">
    <source>
        <dbReference type="SAM" id="Coils"/>
    </source>
</evidence>
<evidence type="ECO:0000313" key="2">
    <source>
        <dbReference type="EMBL" id="SEJ14429.1"/>
    </source>
</evidence>
<dbReference type="RefSeq" id="WP_139211162.1">
    <property type="nucleotide sequence ID" value="NZ_FNYO01000043.1"/>
</dbReference>
<keyword evidence="1" id="KW-0175">Coiled coil</keyword>